<dbReference type="EMBL" id="ML213523">
    <property type="protein sequence ID" value="TFK47562.1"/>
    <property type="molecule type" value="Genomic_DNA"/>
</dbReference>
<evidence type="ECO:0000313" key="2">
    <source>
        <dbReference type="EMBL" id="TFK47562.1"/>
    </source>
</evidence>
<feature type="compositionally biased region" description="Polar residues" evidence="1">
    <location>
        <begin position="17"/>
        <end position="28"/>
    </location>
</feature>
<dbReference type="OrthoDB" id="3247268at2759"/>
<evidence type="ECO:0000256" key="1">
    <source>
        <dbReference type="SAM" id="MobiDB-lite"/>
    </source>
</evidence>
<protein>
    <submittedName>
        <fullName evidence="2">Uncharacterized protein</fullName>
    </submittedName>
</protein>
<dbReference type="Proteomes" id="UP000305948">
    <property type="component" value="Unassembled WGS sequence"/>
</dbReference>
<feature type="region of interest" description="Disordered" evidence="1">
    <location>
        <begin position="106"/>
        <end position="152"/>
    </location>
</feature>
<accession>A0A5C3MQ82</accession>
<evidence type="ECO:0000313" key="3">
    <source>
        <dbReference type="Proteomes" id="UP000305948"/>
    </source>
</evidence>
<feature type="region of interest" description="Disordered" evidence="1">
    <location>
        <begin position="1"/>
        <end position="70"/>
    </location>
</feature>
<keyword evidence="3" id="KW-1185">Reference proteome</keyword>
<organism evidence="2 3">
    <name type="scientific">Heliocybe sulcata</name>
    <dbReference type="NCBI Taxonomy" id="5364"/>
    <lineage>
        <taxon>Eukaryota</taxon>
        <taxon>Fungi</taxon>
        <taxon>Dikarya</taxon>
        <taxon>Basidiomycota</taxon>
        <taxon>Agaricomycotina</taxon>
        <taxon>Agaricomycetes</taxon>
        <taxon>Gloeophyllales</taxon>
        <taxon>Gloeophyllaceae</taxon>
        <taxon>Heliocybe</taxon>
    </lineage>
</organism>
<name>A0A5C3MQ82_9AGAM</name>
<dbReference type="AlphaFoldDB" id="A0A5C3MQ82"/>
<gene>
    <name evidence="2" type="ORF">OE88DRAFT_1665756</name>
</gene>
<proteinExistence type="predicted"/>
<feature type="compositionally biased region" description="Basic and acidic residues" evidence="1">
    <location>
        <begin position="1"/>
        <end position="16"/>
    </location>
</feature>
<sequence>MSANAEDSRGSLERTLSELSISSPGSTTEDWDRSESTQGEKPSTPRKLVAFPGENRAEGEVPTGDGKGKRTLSELMKLYAEKGTSVKFSSEEAARLADVLGQWINSESSPYEGEDDFFATSQDDLALTPKRSPSTNGADGRPRGQSESAAKS</sequence>
<reference evidence="2 3" key="1">
    <citation type="journal article" date="2019" name="Nat. Ecol. Evol.">
        <title>Megaphylogeny resolves global patterns of mushroom evolution.</title>
        <authorList>
            <person name="Varga T."/>
            <person name="Krizsan K."/>
            <person name="Foldi C."/>
            <person name="Dima B."/>
            <person name="Sanchez-Garcia M."/>
            <person name="Sanchez-Ramirez S."/>
            <person name="Szollosi G.J."/>
            <person name="Szarkandi J.G."/>
            <person name="Papp V."/>
            <person name="Albert L."/>
            <person name="Andreopoulos W."/>
            <person name="Angelini C."/>
            <person name="Antonin V."/>
            <person name="Barry K.W."/>
            <person name="Bougher N.L."/>
            <person name="Buchanan P."/>
            <person name="Buyck B."/>
            <person name="Bense V."/>
            <person name="Catcheside P."/>
            <person name="Chovatia M."/>
            <person name="Cooper J."/>
            <person name="Damon W."/>
            <person name="Desjardin D."/>
            <person name="Finy P."/>
            <person name="Geml J."/>
            <person name="Haridas S."/>
            <person name="Hughes K."/>
            <person name="Justo A."/>
            <person name="Karasinski D."/>
            <person name="Kautmanova I."/>
            <person name="Kiss B."/>
            <person name="Kocsube S."/>
            <person name="Kotiranta H."/>
            <person name="LaButti K.M."/>
            <person name="Lechner B.E."/>
            <person name="Liimatainen K."/>
            <person name="Lipzen A."/>
            <person name="Lukacs Z."/>
            <person name="Mihaltcheva S."/>
            <person name="Morgado L.N."/>
            <person name="Niskanen T."/>
            <person name="Noordeloos M.E."/>
            <person name="Ohm R.A."/>
            <person name="Ortiz-Santana B."/>
            <person name="Ovrebo C."/>
            <person name="Racz N."/>
            <person name="Riley R."/>
            <person name="Savchenko A."/>
            <person name="Shiryaev A."/>
            <person name="Soop K."/>
            <person name="Spirin V."/>
            <person name="Szebenyi C."/>
            <person name="Tomsovsky M."/>
            <person name="Tulloss R.E."/>
            <person name="Uehling J."/>
            <person name="Grigoriev I.V."/>
            <person name="Vagvolgyi C."/>
            <person name="Papp T."/>
            <person name="Martin F.M."/>
            <person name="Miettinen O."/>
            <person name="Hibbett D.S."/>
            <person name="Nagy L.G."/>
        </authorList>
    </citation>
    <scope>NUCLEOTIDE SEQUENCE [LARGE SCALE GENOMIC DNA]</scope>
    <source>
        <strain evidence="2 3">OMC1185</strain>
    </source>
</reference>